<organism evidence="2 3">
    <name type="scientific">Stylosanthes scabra</name>
    <dbReference type="NCBI Taxonomy" id="79078"/>
    <lineage>
        <taxon>Eukaryota</taxon>
        <taxon>Viridiplantae</taxon>
        <taxon>Streptophyta</taxon>
        <taxon>Embryophyta</taxon>
        <taxon>Tracheophyta</taxon>
        <taxon>Spermatophyta</taxon>
        <taxon>Magnoliopsida</taxon>
        <taxon>eudicotyledons</taxon>
        <taxon>Gunneridae</taxon>
        <taxon>Pentapetalae</taxon>
        <taxon>rosids</taxon>
        <taxon>fabids</taxon>
        <taxon>Fabales</taxon>
        <taxon>Fabaceae</taxon>
        <taxon>Papilionoideae</taxon>
        <taxon>50 kb inversion clade</taxon>
        <taxon>dalbergioids sensu lato</taxon>
        <taxon>Dalbergieae</taxon>
        <taxon>Pterocarpus clade</taxon>
        <taxon>Stylosanthes</taxon>
    </lineage>
</organism>
<dbReference type="Proteomes" id="UP001341840">
    <property type="component" value="Unassembled WGS sequence"/>
</dbReference>
<sequence length="143" mass="16219">MREENKGELLRVKHGEETGKADERNKGESVGRFASGVKEGNTGGGQPLMASRYPLGIRQDDSWRPKVSFSEEGSLSELYIDSLVVKVLRKRIIALVHRLKHIWRLRGGYEILEVGNGYLLVKCDIKEDREKVLIWGQCMIDGH</sequence>
<evidence type="ECO:0008006" key="4">
    <source>
        <dbReference type="Google" id="ProtNLM"/>
    </source>
</evidence>
<feature type="compositionally biased region" description="Basic and acidic residues" evidence="1">
    <location>
        <begin position="1"/>
        <end position="29"/>
    </location>
</feature>
<dbReference type="EMBL" id="JASCZI010030627">
    <property type="protein sequence ID" value="MED6123977.1"/>
    <property type="molecule type" value="Genomic_DNA"/>
</dbReference>
<reference evidence="2 3" key="1">
    <citation type="journal article" date="2023" name="Plants (Basel)">
        <title>Bridging the Gap: Combining Genomics and Transcriptomics Approaches to Understand Stylosanthes scabra, an Orphan Legume from the Brazilian Caatinga.</title>
        <authorList>
            <person name="Ferreira-Neto J.R.C."/>
            <person name="da Silva M.D."/>
            <person name="Binneck E."/>
            <person name="de Melo N.F."/>
            <person name="da Silva R.H."/>
            <person name="de Melo A.L.T.M."/>
            <person name="Pandolfi V."/>
            <person name="Bustamante F.O."/>
            <person name="Brasileiro-Vidal A.C."/>
            <person name="Benko-Iseppon A.M."/>
        </authorList>
    </citation>
    <scope>NUCLEOTIDE SEQUENCE [LARGE SCALE GENOMIC DNA]</scope>
    <source>
        <tissue evidence="2">Leaves</tissue>
    </source>
</reference>
<name>A0ABU6RIX3_9FABA</name>
<evidence type="ECO:0000313" key="3">
    <source>
        <dbReference type="Proteomes" id="UP001341840"/>
    </source>
</evidence>
<protein>
    <recommendedName>
        <fullName evidence="4">DUF4283 domain-containing protein</fullName>
    </recommendedName>
</protein>
<gene>
    <name evidence="2" type="ORF">PIB30_054664</name>
</gene>
<proteinExistence type="predicted"/>
<feature type="region of interest" description="Disordered" evidence="1">
    <location>
        <begin position="1"/>
        <end position="48"/>
    </location>
</feature>
<keyword evidence="3" id="KW-1185">Reference proteome</keyword>
<accession>A0ABU6RIX3</accession>
<evidence type="ECO:0000313" key="2">
    <source>
        <dbReference type="EMBL" id="MED6123977.1"/>
    </source>
</evidence>
<evidence type="ECO:0000256" key="1">
    <source>
        <dbReference type="SAM" id="MobiDB-lite"/>
    </source>
</evidence>
<comment type="caution">
    <text evidence="2">The sequence shown here is derived from an EMBL/GenBank/DDBJ whole genome shotgun (WGS) entry which is preliminary data.</text>
</comment>